<feature type="repeat" description="WD" evidence="5">
    <location>
        <begin position="79"/>
        <end position="111"/>
    </location>
</feature>
<dbReference type="PANTHER" id="PTHR22836">
    <property type="entry name" value="WD40 REPEAT PROTEIN"/>
    <property type="match status" value="1"/>
</dbReference>
<keyword evidence="9" id="KW-1185">Reference proteome</keyword>
<protein>
    <recommendedName>
        <fullName evidence="4 6">Polyadenylation factor subunit 2</fullName>
    </recommendedName>
</protein>
<dbReference type="InterPro" id="IPR020472">
    <property type="entry name" value="WD40_PAC1"/>
</dbReference>
<feature type="repeat" description="WD" evidence="5">
    <location>
        <begin position="162"/>
        <end position="203"/>
    </location>
</feature>
<organism evidence="8 9">
    <name type="scientific">Viridothelium virens</name>
    <name type="common">Speckled blister lichen</name>
    <name type="synonym">Trypethelium virens</name>
    <dbReference type="NCBI Taxonomy" id="1048519"/>
    <lineage>
        <taxon>Eukaryota</taxon>
        <taxon>Fungi</taxon>
        <taxon>Dikarya</taxon>
        <taxon>Ascomycota</taxon>
        <taxon>Pezizomycotina</taxon>
        <taxon>Dothideomycetes</taxon>
        <taxon>Dothideomycetes incertae sedis</taxon>
        <taxon>Trypetheliales</taxon>
        <taxon>Trypetheliaceae</taxon>
        <taxon>Viridothelium</taxon>
    </lineage>
</organism>
<dbReference type="Proteomes" id="UP000800092">
    <property type="component" value="Unassembled WGS sequence"/>
</dbReference>
<evidence type="ECO:0000256" key="7">
    <source>
        <dbReference type="SAM" id="MobiDB-lite"/>
    </source>
</evidence>
<dbReference type="InterPro" id="IPR045245">
    <property type="entry name" value="Pfs2-like"/>
</dbReference>
<dbReference type="EMBL" id="ML991884">
    <property type="protein sequence ID" value="KAF2228906.1"/>
    <property type="molecule type" value="Genomic_DNA"/>
</dbReference>
<feature type="compositionally biased region" description="Gly residues" evidence="7">
    <location>
        <begin position="595"/>
        <end position="608"/>
    </location>
</feature>
<name>A0A6A6GSY9_VIRVR</name>
<comment type="subcellular location">
    <subcellularLocation>
        <location evidence="6">Nucleus</location>
    </subcellularLocation>
</comment>
<keyword evidence="6" id="KW-0539">Nucleus</keyword>
<dbReference type="PROSITE" id="PS50082">
    <property type="entry name" value="WD_REPEATS_2"/>
    <property type="match status" value="5"/>
</dbReference>
<proteinExistence type="predicted"/>
<dbReference type="PROSITE" id="PS50294">
    <property type="entry name" value="WD_REPEATS_REGION"/>
    <property type="match status" value="3"/>
</dbReference>
<evidence type="ECO:0000256" key="4">
    <source>
        <dbReference type="ARBA" id="ARBA00026154"/>
    </source>
</evidence>
<feature type="repeat" description="WD" evidence="5">
    <location>
        <begin position="359"/>
        <end position="390"/>
    </location>
</feature>
<reference evidence="8" key="1">
    <citation type="journal article" date="2020" name="Stud. Mycol.">
        <title>101 Dothideomycetes genomes: a test case for predicting lifestyles and emergence of pathogens.</title>
        <authorList>
            <person name="Haridas S."/>
            <person name="Albert R."/>
            <person name="Binder M."/>
            <person name="Bloem J."/>
            <person name="Labutti K."/>
            <person name="Salamov A."/>
            <person name="Andreopoulos B."/>
            <person name="Baker S."/>
            <person name="Barry K."/>
            <person name="Bills G."/>
            <person name="Bluhm B."/>
            <person name="Cannon C."/>
            <person name="Castanera R."/>
            <person name="Culley D."/>
            <person name="Daum C."/>
            <person name="Ezra D."/>
            <person name="Gonzalez J."/>
            <person name="Henrissat B."/>
            <person name="Kuo A."/>
            <person name="Liang C."/>
            <person name="Lipzen A."/>
            <person name="Lutzoni F."/>
            <person name="Magnuson J."/>
            <person name="Mondo S."/>
            <person name="Nolan M."/>
            <person name="Ohm R."/>
            <person name="Pangilinan J."/>
            <person name="Park H.-J."/>
            <person name="Ramirez L."/>
            <person name="Alfaro M."/>
            <person name="Sun H."/>
            <person name="Tritt A."/>
            <person name="Yoshinaga Y."/>
            <person name="Zwiers L.-H."/>
            <person name="Turgeon B."/>
            <person name="Goodwin S."/>
            <person name="Spatafora J."/>
            <person name="Crous P."/>
            <person name="Grigoriev I."/>
        </authorList>
    </citation>
    <scope>NUCLEOTIDE SEQUENCE</scope>
    <source>
        <strain evidence="8">Tuck. ex Michener</strain>
    </source>
</reference>
<evidence type="ECO:0000256" key="5">
    <source>
        <dbReference type="PROSITE-ProRule" id="PRU00221"/>
    </source>
</evidence>
<dbReference type="SUPFAM" id="SSF50978">
    <property type="entry name" value="WD40 repeat-like"/>
    <property type="match status" value="1"/>
</dbReference>
<dbReference type="PRINTS" id="PR00320">
    <property type="entry name" value="GPROTEINBRPT"/>
</dbReference>
<feature type="compositionally biased region" description="Pro residues" evidence="7">
    <location>
        <begin position="558"/>
        <end position="590"/>
    </location>
</feature>
<dbReference type="Gene3D" id="2.130.10.10">
    <property type="entry name" value="YVTN repeat-like/Quinoprotein amine dehydrogenase"/>
    <property type="match status" value="3"/>
</dbReference>
<feature type="region of interest" description="Disordered" evidence="7">
    <location>
        <begin position="1"/>
        <end position="21"/>
    </location>
</feature>
<evidence type="ECO:0000313" key="9">
    <source>
        <dbReference type="Proteomes" id="UP000800092"/>
    </source>
</evidence>
<evidence type="ECO:0000256" key="1">
    <source>
        <dbReference type="ARBA" id="ARBA00022574"/>
    </source>
</evidence>
<feature type="compositionally biased region" description="Polar residues" evidence="7">
    <location>
        <begin position="446"/>
        <end position="455"/>
    </location>
</feature>
<dbReference type="Pfam" id="PF00400">
    <property type="entry name" value="WD40"/>
    <property type="match status" value="6"/>
</dbReference>
<feature type="repeat" description="WD" evidence="5">
    <location>
        <begin position="204"/>
        <end position="245"/>
    </location>
</feature>
<gene>
    <name evidence="8" type="ORF">EV356DRAFT_34317</name>
</gene>
<feature type="compositionally biased region" description="Low complexity" evidence="7">
    <location>
        <begin position="332"/>
        <end position="348"/>
    </location>
</feature>
<dbReference type="AlphaFoldDB" id="A0A6A6GSY9"/>
<dbReference type="InterPro" id="IPR015943">
    <property type="entry name" value="WD40/YVTN_repeat-like_dom_sf"/>
</dbReference>
<dbReference type="InterPro" id="IPR001680">
    <property type="entry name" value="WD40_rpt"/>
</dbReference>
<dbReference type="GO" id="GO:0031124">
    <property type="term" value="P:mRNA 3'-end processing"/>
    <property type="evidence" value="ECO:0007669"/>
    <property type="project" value="UniProtKB-UniRule"/>
</dbReference>
<dbReference type="SMART" id="SM00320">
    <property type="entry name" value="WD40"/>
    <property type="match status" value="7"/>
</dbReference>
<evidence type="ECO:0000313" key="8">
    <source>
        <dbReference type="EMBL" id="KAF2228906.1"/>
    </source>
</evidence>
<dbReference type="OrthoDB" id="16717at2759"/>
<dbReference type="GO" id="GO:0005847">
    <property type="term" value="C:mRNA cleavage and polyadenylation specificity factor complex"/>
    <property type="evidence" value="ECO:0007669"/>
    <property type="project" value="TreeGrafter"/>
</dbReference>
<keyword evidence="6" id="KW-0507">mRNA processing</keyword>
<feature type="repeat" description="WD" evidence="5">
    <location>
        <begin position="246"/>
        <end position="288"/>
    </location>
</feature>
<evidence type="ECO:0000256" key="6">
    <source>
        <dbReference type="RuleBase" id="RU369034"/>
    </source>
</evidence>
<dbReference type="PANTHER" id="PTHR22836:SF0">
    <property type="entry name" value="PRE-MRNA 3' END PROCESSING PROTEIN WDR33"/>
    <property type="match status" value="1"/>
</dbReference>
<keyword evidence="2" id="KW-0677">Repeat</keyword>
<feature type="region of interest" description="Disordered" evidence="7">
    <location>
        <begin position="330"/>
        <end position="351"/>
    </location>
</feature>
<comment type="function">
    <text evidence="3">Required for 3'-end cleavage and polyadenylation of pre-mRNAs. Also involved in chromosome segregation where it has a role in chromosome attachment to the mitotic spindle.</text>
</comment>
<feature type="compositionally biased region" description="Acidic residues" evidence="7">
    <location>
        <begin position="431"/>
        <end position="442"/>
    </location>
</feature>
<dbReference type="InterPro" id="IPR036322">
    <property type="entry name" value="WD40_repeat_dom_sf"/>
</dbReference>
<accession>A0A6A6GSY9</accession>
<keyword evidence="1 5" id="KW-0853">WD repeat</keyword>
<evidence type="ECO:0000256" key="2">
    <source>
        <dbReference type="ARBA" id="ARBA00022737"/>
    </source>
</evidence>
<feature type="compositionally biased region" description="Low complexity" evidence="7">
    <location>
        <begin position="482"/>
        <end position="514"/>
    </location>
</feature>
<evidence type="ECO:0000256" key="3">
    <source>
        <dbReference type="ARBA" id="ARBA00025498"/>
    </source>
</evidence>
<dbReference type="CDD" id="cd00200">
    <property type="entry name" value="WD40"/>
    <property type="match status" value="1"/>
</dbReference>
<feature type="compositionally biased region" description="Pro residues" evidence="7">
    <location>
        <begin position="515"/>
        <end position="525"/>
    </location>
</feature>
<feature type="region of interest" description="Disordered" evidence="7">
    <location>
        <begin position="413"/>
        <end position="644"/>
    </location>
</feature>
<dbReference type="FunFam" id="2.130.10.10:FF:002008">
    <property type="entry name" value="Polyadenylation factor subunit 2"/>
    <property type="match status" value="1"/>
</dbReference>
<sequence length="644" mass="70302">MQDSEAPLPEEQPLSSRNVTDYGSSMVQWMRNRRPRYKGGPILEAERPSPSYIVDMVTPTARITSPVDTIPAKHLHSSVNKERSPVNVVRWTPDGRRLLTGLMSGEFTVWNGTAFNFETLQSAHQSPVRQMKYSHSDDWLLSADQDGNVKYFQTNLNNVKEIRAHDHAVRDLAFAPTDVKFVTASDDATLKVWDFAGGVEELTISGHNWDVKCCDWHPTKGLIVSGSKDNKVKLWDPRNGRCLTTLHGHKNQIQRALFQPTRGELLATCARDSTARIFDLRMMRDIMLLKGHEKDIATLTWHPMHPSLLSTGGWDGSLFHYLLSEPNTPDGAAPSLSPYDSPDPSSAPTQTIYPAHRIPFAHDFTIWSLDWHPLGHILASGSNDRLTRFWTRARPGDTVFTHDRYHIGQEAAEARGTYNRQASRKQQREAEEAEELDEEEGLIDQQMPSSKQSQMLPGLPGLPGISATSSIPDGMSTGGAQTQPIPGMAAAAAALLGQQPQQQTSSSQSQSSMPGLPPLGMPPLDPSKLQELLASGKFPHPLPIPPMPQNGQPGAGPQFPPVPPPGGFPGFPPGAPPPPHLLPPGFPMPVLPGMGSQGQPGQQGGAGASAGTAENGGVRKRGPLPSQAESLQEEMRRGKYTRSR</sequence>